<feature type="domain" description="SHSP" evidence="4">
    <location>
        <begin position="30"/>
        <end position="142"/>
    </location>
</feature>
<dbReference type="Pfam" id="PF00011">
    <property type="entry name" value="HSP20"/>
    <property type="match status" value="1"/>
</dbReference>
<protein>
    <submittedName>
        <fullName evidence="5">Hsp20 family protein</fullName>
    </submittedName>
</protein>
<dbReference type="InterPro" id="IPR037913">
    <property type="entry name" value="ACD_IbpA/B"/>
</dbReference>
<dbReference type="CDD" id="cd06470">
    <property type="entry name" value="ACD_IbpA-B_like"/>
    <property type="match status" value="1"/>
</dbReference>
<evidence type="ECO:0000313" key="6">
    <source>
        <dbReference type="Proteomes" id="UP001231616"/>
    </source>
</evidence>
<evidence type="ECO:0000313" key="5">
    <source>
        <dbReference type="EMBL" id="MDP4535705.1"/>
    </source>
</evidence>
<dbReference type="PROSITE" id="PS01031">
    <property type="entry name" value="SHSP"/>
    <property type="match status" value="1"/>
</dbReference>
<comment type="similarity">
    <text evidence="2 3">Belongs to the small heat shock protein (HSP20) family.</text>
</comment>
<dbReference type="RefSeq" id="WP_305892968.1">
    <property type="nucleotide sequence ID" value="NZ_JAUZVZ010000006.1"/>
</dbReference>
<proteinExistence type="inferred from homology"/>
<comment type="caution">
    <text evidence="5">The sequence shown here is derived from an EMBL/GenBank/DDBJ whole genome shotgun (WGS) entry which is preliminary data.</text>
</comment>
<keyword evidence="1" id="KW-0346">Stress response</keyword>
<evidence type="ECO:0000256" key="1">
    <source>
        <dbReference type="ARBA" id="ARBA00023016"/>
    </source>
</evidence>
<dbReference type="InterPro" id="IPR008978">
    <property type="entry name" value="HSP20-like_chaperone"/>
</dbReference>
<keyword evidence="6" id="KW-1185">Reference proteome</keyword>
<dbReference type="PANTHER" id="PTHR47062">
    <property type="match status" value="1"/>
</dbReference>
<reference evidence="5 6" key="1">
    <citation type="submission" date="2023-08" db="EMBL/GenBank/DDBJ databases">
        <authorList>
            <person name="Joshi A."/>
            <person name="Thite S."/>
        </authorList>
    </citation>
    <scope>NUCLEOTIDE SEQUENCE [LARGE SCALE GENOMIC DNA]</scope>
    <source>
        <strain evidence="5 6">AC40</strain>
    </source>
</reference>
<sequence length="156" mass="17465">MNSIDFSPLYRSSIGFDRFASLLDHALRSDQNNNGYPPYNIEVLDENRYAITLAVAGFSRDELSIEVEQGVLTVKGSKANDSKEQRQYLHRGIANRSFERKFNLAEFVEVTNASSDDGLLTISLTKEIPEKMKPKQIAINGSNDKATIEHQANKVA</sequence>
<dbReference type="PANTHER" id="PTHR47062:SF1">
    <property type="entry name" value="SMALL HEAT SHOCK PROTEIN IBPA"/>
    <property type="match status" value="1"/>
</dbReference>
<dbReference type="SUPFAM" id="SSF49764">
    <property type="entry name" value="HSP20-like chaperones"/>
    <property type="match status" value="1"/>
</dbReference>
<evidence type="ECO:0000259" key="4">
    <source>
        <dbReference type="PROSITE" id="PS01031"/>
    </source>
</evidence>
<dbReference type="EMBL" id="JAUZVZ010000006">
    <property type="protein sequence ID" value="MDP4535705.1"/>
    <property type="molecule type" value="Genomic_DNA"/>
</dbReference>
<organism evidence="5 6">
    <name type="scientific">Alkalimonas collagenimarina</name>
    <dbReference type="NCBI Taxonomy" id="400390"/>
    <lineage>
        <taxon>Bacteria</taxon>
        <taxon>Pseudomonadati</taxon>
        <taxon>Pseudomonadota</taxon>
        <taxon>Gammaproteobacteria</taxon>
        <taxon>Alkalimonas</taxon>
    </lineage>
</organism>
<evidence type="ECO:0000256" key="3">
    <source>
        <dbReference type="RuleBase" id="RU003616"/>
    </source>
</evidence>
<accession>A0ABT9GYD8</accession>
<dbReference type="Gene3D" id="2.60.40.790">
    <property type="match status" value="1"/>
</dbReference>
<dbReference type="Proteomes" id="UP001231616">
    <property type="component" value="Unassembled WGS sequence"/>
</dbReference>
<gene>
    <name evidence="5" type="ORF">Q3O60_05860</name>
</gene>
<dbReference type="InterPro" id="IPR002068">
    <property type="entry name" value="A-crystallin/Hsp20_dom"/>
</dbReference>
<evidence type="ECO:0000256" key="2">
    <source>
        <dbReference type="PROSITE-ProRule" id="PRU00285"/>
    </source>
</evidence>
<name>A0ABT9GYD8_9GAMM</name>